<feature type="transmembrane region" description="Helical" evidence="7">
    <location>
        <begin position="310"/>
        <end position="329"/>
    </location>
</feature>
<dbReference type="PANTHER" id="PTHR23517:SF3">
    <property type="entry name" value="INTEGRAL MEMBRANE TRANSPORT PROTEIN"/>
    <property type="match status" value="1"/>
</dbReference>
<evidence type="ECO:0000259" key="8">
    <source>
        <dbReference type="PROSITE" id="PS50850"/>
    </source>
</evidence>
<feature type="transmembrane region" description="Helical" evidence="7">
    <location>
        <begin position="279"/>
        <end position="298"/>
    </location>
</feature>
<dbReference type="Gene3D" id="1.20.1250.20">
    <property type="entry name" value="MFS general substrate transporter like domains"/>
    <property type="match status" value="1"/>
</dbReference>
<keyword evidence="5 7" id="KW-1133">Transmembrane helix</keyword>
<dbReference type="InterPro" id="IPR020846">
    <property type="entry name" value="MFS_dom"/>
</dbReference>
<dbReference type="GO" id="GO:0022857">
    <property type="term" value="F:transmembrane transporter activity"/>
    <property type="evidence" value="ECO:0007669"/>
    <property type="project" value="InterPro"/>
</dbReference>
<dbReference type="Pfam" id="PF07690">
    <property type="entry name" value="MFS_1"/>
    <property type="match status" value="1"/>
</dbReference>
<comment type="caution">
    <text evidence="9">The sequence shown here is derived from an EMBL/GenBank/DDBJ whole genome shotgun (WGS) entry which is preliminary data.</text>
</comment>
<evidence type="ECO:0000313" key="10">
    <source>
        <dbReference type="Proteomes" id="UP000435138"/>
    </source>
</evidence>
<gene>
    <name evidence="9" type="ORF">GAO09_10245</name>
</gene>
<dbReference type="GO" id="GO:0005886">
    <property type="term" value="C:plasma membrane"/>
    <property type="evidence" value="ECO:0007669"/>
    <property type="project" value="UniProtKB-SubCell"/>
</dbReference>
<evidence type="ECO:0000256" key="2">
    <source>
        <dbReference type="ARBA" id="ARBA00022448"/>
    </source>
</evidence>
<dbReference type="AlphaFoldDB" id="A0A6A8A599"/>
<keyword evidence="10" id="KW-1185">Reference proteome</keyword>
<dbReference type="InterPro" id="IPR050171">
    <property type="entry name" value="MFS_Transporters"/>
</dbReference>
<evidence type="ECO:0000256" key="7">
    <source>
        <dbReference type="SAM" id="Phobius"/>
    </source>
</evidence>
<keyword evidence="3" id="KW-1003">Cell membrane</keyword>
<keyword evidence="2" id="KW-0813">Transport</keyword>
<dbReference type="PROSITE" id="PS50850">
    <property type="entry name" value="MFS"/>
    <property type="match status" value="1"/>
</dbReference>
<evidence type="ECO:0000256" key="1">
    <source>
        <dbReference type="ARBA" id="ARBA00004651"/>
    </source>
</evidence>
<feature type="transmembrane region" description="Helical" evidence="7">
    <location>
        <begin position="366"/>
        <end position="391"/>
    </location>
</feature>
<evidence type="ECO:0000256" key="5">
    <source>
        <dbReference type="ARBA" id="ARBA00022989"/>
    </source>
</evidence>
<keyword evidence="6 7" id="KW-0472">Membrane</keyword>
<dbReference type="InterPro" id="IPR011701">
    <property type="entry name" value="MFS"/>
</dbReference>
<proteinExistence type="predicted"/>
<evidence type="ECO:0000256" key="4">
    <source>
        <dbReference type="ARBA" id="ARBA00022692"/>
    </source>
</evidence>
<comment type="subcellular location">
    <subcellularLocation>
        <location evidence="1">Cell membrane</location>
        <topology evidence="1">Multi-pass membrane protein</topology>
    </subcellularLocation>
</comment>
<feature type="transmembrane region" description="Helical" evidence="7">
    <location>
        <begin position="141"/>
        <end position="158"/>
    </location>
</feature>
<name>A0A6A8A599_9HYPH</name>
<feature type="transmembrane region" description="Helical" evidence="7">
    <location>
        <begin position="107"/>
        <end position="129"/>
    </location>
</feature>
<feature type="transmembrane region" description="Helical" evidence="7">
    <location>
        <begin position="164"/>
        <end position="184"/>
    </location>
</feature>
<feature type="transmembrane region" description="Helical" evidence="7">
    <location>
        <begin position="229"/>
        <end position="248"/>
    </location>
</feature>
<sequence length="461" mass="48320">MLARTRWNARPAAILPRTSTNACLPPRDLSLLRDFRCRFPRPSAWKSSNRNGRSEGATLLNLRRALQCLSRIPAPVLFVIGGSFLISVARATSLTFVAIILHQDFAMSPGVIGLVLGTGPLLGALSAPFAGALSDAIGRKAVLVMILGMLSFSVTAMGLVGNNPFLYCIAYTAAAISLALFTPISRAIISDNSQAQHRLRHFSWRYTASNFGWVVGPMIGIAISPAMPAGFLVAGAIFVILLLLLAAVDMPAPQRTSDKTTTFAHALPAIRIAFRDRRLLCVTCGAMLAVSVFSHWQATVGPLLISTTRNAPQTFAILISTNGVVVLLANPIARRLVARLGGLAGAIIGCAMLCASQIGFVTSPALPVLVMSMIALSIGEVLVVCAEFTLVDTIASDANRGSYFGAHALSSAGSFLGPAIGGFSLAAFGGASMFLLFALVAVISAVVFFVGGRASHPTGKQ</sequence>
<feature type="transmembrane region" description="Helical" evidence="7">
    <location>
        <begin position="403"/>
        <end position="428"/>
    </location>
</feature>
<accession>A0A6A8A599</accession>
<evidence type="ECO:0000256" key="6">
    <source>
        <dbReference type="ARBA" id="ARBA00023136"/>
    </source>
</evidence>
<keyword evidence="4 7" id="KW-0812">Transmembrane</keyword>
<feature type="transmembrane region" description="Helical" evidence="7">
    <location>
        <begin position="434"/>
        <end position="452"/>
    </location>
</feature>
<evidence type="ECO:0000256" key="3">
    <source>
        <dbReference type="ARBA" id="ARBA00022475"/>
    </source>
</evidence>
<dbReference type="PANTHER" id="PTHR23517">
    <property type="entry name" value="RESISTANCE PROTEIN MDTM, PUTATIVE-RELATED-RELATED"/>
    <property type="match status" value="1"/>
</dbReference>
<feature type="transmembrane region" description="Helical" evidence="7">
    <location>
        <begin position="204"/>
        <end position="223"/>
    </location>
</feature>
<reference evidence="9 10" key="1">
    <citation type="submission" date="2019-11" db="EMBL/GenBank/DDBJ databases">
        <title>Genome analysis of Rhizobacterium cereale a novel genus and species isolated from maize roots in North Spain.</title>
        <authorList>
            <person name="Menendez E."/>
            <person name="Flores-Felix J.D."/>
            <person name="Ramirez-Bahena M.-H."/>
            <person name="Igual J.M."/>
            <person name="Garcia-Fraile P."/>
            <person name="Peix A."/>
            <person name="Velazquez E."/>
        </authorList>
    </citation>
    <scope>NUCLEOTIDE SEQUENCE [LARGE SCALE GENOMIC DNA]</scope>
    <source>
        <strain evidence="9 10">RZME27</strain>
    </source>
</reference>
<dbReference type="SUPFAM" id="SSF103473">
    <property type="entry name" value="MFS general substrate transporter"/>
    <property type="match status" value="1"/>
</dbReference>
<feature type="domain" description="Major facilitator superfamily (MFS) profile" evidence="8">
    <location>
        <begin position="75"/>
        <end position="456"/>
    </location>
</feature>
<organism evidence="9 10">
    <name type="scientific">Endobacterium cereale</name>
    <dbReference type="NCBI Taxonomy" id="2663029"/>
    <lineage>
        <taxon>Bacteria</taxon>
        <taxon>Pseudomonadati</taxon>
        <taxon>Pseudomonadota</taxon>
        <taxon>Alphaproteobacteria</taxon>
        <taxon>Hyphomicrobiales</taxon>
        <taxon>Rhizobiaceae</taxon>
        <taxon>Endobacterium</taxon>
    </lineage>
</organism>
<dbReference type="InterPro" id="IPR036259">
    <property type="entry name" value="MFS_trans_sf"/>
</dbReference>
<evidence type="ECO:0000313" key="9">
    <source>
        <dbReference type="EMBL" id="MQY46425.1"/>
    </source>
</evidence>
<dbReference type="Proteomes" id="UP000435138">
    <property type="component" value="Unassembled WGS sequence"/>
</dbReference>
<protein>
    <submittedName>
        <fullName evidence="9">MFS transporter</fullName>
    </submittedName>
</protein>
<feature type="transmembrane region" description="Helical" evidence="7">
    <location>
        <begin position="336"/>
        <end position="360"/>
    </location>
</feature>
<feature type="transmembrane region" description="Helical" evidence="7">
    <location>
        <begin position="76"/>
        <end position="101"/>
    </location>
</feature>
<dbReference type="EMBL" id="WIXI01000041">
    <property type="protein sequence ID" value="MQY46425.1"/>
    <property type="molecule type" value="Genomic_DNA"/>
</dbReference>